<keyword evidence="2 5" id="KW-0812">Transmembrane</keyword>
<feature type="transmembrane region" description="Helical" evidence="5">
    <location>
        <begin position="221"/>
        <end position="243"/>
    </location>
</feature>
<dbReference type="InterPro" id="IPR044878">
    <property type="entry name" value="UbiA_sf"/>
</dbReference>
<evidence type="ECO:0000313" key="6">
    <source>
        <dbReference type="EMBL" id="SMY13040.1"/>
    </source>
</evidence>
<dbReference type="GO" id="GO:0016765">
    <property type="term" value="F:transferase activity, transferring alkyl or aryl (other than methyl) groups"/>
    <property type="evidence" value="ECO:0007669"/>
    <property type="project" value="InterPro"/>
</dbReference>
<evidence type="ECO:0000256" key="4">
    <source>
        <dbReference type="ARBA" id="ARBA00023136"/>
    </source>
</evidence>
<reference evidence="7" key="1">
    <citation type="submission" date="2017-03" db="EMBL/GenBank/DDBJ databases">
        <authorList>
            <person name="Monnet C."/>
        </authorList>
    </citation>
    <scope>NUCLEOTIDE SEQUENCE [LARGE SCALE GENOMIC DNA]</scope>
    <source>
        <strain evidence="7">SJ5-8</strain>
    </source>
</reference>
<feature type="transmembrane region" description="Helical" evidence="5">
    <location>
        <begin position="249"/>
        <end position="266"/>
    </location>
</feature>
<dbReference type="NCBIfam" id="NF009608">
    <property type="entry name" value="PRK13105.1"/>
    <property type="match status" value="1"/>
</dbReference>
<organism evidence="6 7">
    <name type="scientific">Brevibacterium jeotgali</name>
    <dbReference type="NCBI Taxonomy" id="1262550"/>
    <lineage>
        <taxon>Bacteria</taxon>
        <taxon>Bacillati</taxon>
        <taxon>Actinomycetota</taxon>
        <taxon>Actinomycetes</taxon>
        <taxon>Micrococcales</taxon>
        <taxon>Brevibacteriaceae</taxon>
        <taxon>Brevibacterium</taxon>
    </lineage>
</organism>
<evidence type="ECO:0000256" key="3">
    <source>
        <dbReference type="ARBA" id="ARBA00022989"/>
    </source>
</evidence>
<keyword evidence="3 5" id="KW-1133">Transmembrane helix</keyword>
<keyword evidence="4 5" id="KW-0472">Membrane</keyword>
<evidence type="ECO:0000256" key="5">
    <source>
        <dbReference type="SAM" id="Phobius"/>
    </source>
</evidence>
<dbReference type="Pfam" id="PF01040">
    <property type="entry name" value="UbiA"/>
    <property type="match status" value="1"/>
</dbReference>
<accession>A0A2H1L8F8</accession>
<dbReference type="OrthoDB" id="1416782at2"/>
<dbReference type="GO" id="GO:0016020">
    <property type="term" value="C:membrane"/>
    <property type="evidence" value="ECO:0007669"/>
    <property type="project" value="UniProtKB-SubCell"/>
</dbReference>
<dbReference type="Gene3D" id="1.10.357.140">
    <property type="entry name" value="UbiA prenyltransferase"/>
    <property type="match status" value="1"/>
</dbReference>
<sequence>MLRELLLASRPVSWVNTAYPFAAAYLLAGGGTDAAWIVGSLFFLVPYNLAMYGINDVFDYESDLRNPRKGGAEGHIAAPTTHRMILTAAAIACIPFVVLLVAFGGPLSTALLAVSLAAVVAYSAPRLRFKEIPLLDSLTSSTHFSSPAWFGIALALAPTWTGEARLPAEAGSAMPGIDIWLVLVAFFVWGAAAQAFGAVQDIAPDREAGLGSIATVIGARATVRLATLAFLAAGVSVAVAGFFTGLGPQAWLLGACGLLALPYAANTGRFAFVTDEDAERTRGGWKVFLWLNYCVGFLVTLALIGMVTL</sequence>
<feature type="transmembrane region" description="Helical" evidence="5">
    <location>
        <begin position="180"/>
        <end position="200"/>
    </location>
</feature>
<dbReference type="Gene3D" id="1.20.120.1780">
    <property type="entry name" value="UbiA prenyltransferase"/>
    <property type="match status" value="1"/>
</dbReference>
<gene>
    <name evidence="6" type="ORF">BJEO58_02648</name>
</gene>
<keyword evidence="6" id="KW-0808">Transferase</keyword>
<evidence type="ECO:0000256" key="1">
    <source>
        <dbReference type="ARBA" id="ARBA00004141"/>
    </source>
</evidence>
<evidence type="ECO:0000313" key="7">
    <source>
        <dbReference type="Proteomes" id="UP000234462"/>
    </source>
</evidence>
<proteinExistence type="predicted"/>
<dbReference type="RefSeq" id="WP_101589952.1">
    <property type="nucleotide sequence ID" value="NZ_FXZM01000015.1"/>
</dbReference>
<dbReference type="InterPro" id="IPR000537">
    <property type="entry name" value="UbiA_prenyltransferase"/>
</dbReference>
<evidence type="ECO:0000256" key="2">
    <source>
        <dbReference type="ARBA" id="ARBA00022692"/>
    </source>
</evidence>
<protein>
    <submittedName>
        <fullName evidence="6">4-hydroxybenzoate polyprenyltransferase</fullName>
    </submittedName>
</protein>
<keyword evidence="7" id="KW-1185">Reference proteome</keyword>
<dbReference type="Proteomes" id="UP000234462">
    <property type="component" value="Unassembled WGS sequence"/>
</dbReference>
<feature type="transmembrane region" description="Helical" evidence="5">
    <location>
        <begin position="84"/>
        <end position="104"/>
    </location>
</feature>
<name>A0A2H1L8F8_9MICO</name>
<dbReference type="CDD" id="cd13966">
    <property type="entry name" value="PT_UbiA_4"/>
    <property type="match status" value="1"/>
</dbReference>
<dbReference type="AlphaFoldDB" id="A0A2H1L8F8"/>
<dbReference type="EMBL" id="FXZM01000015">
    <property type="protein sequence ID" value="SMY13040.1"/>
    <property type="molecule type" value="Genomic_DNA"/>
</dbReference>
<comment type="subcellular location">
    <subcellularLocation>
        <location evidence="1">Membrane</location>
        <topology evidence="1">Multi-pass membrane protein</topology>
    </subcellularLocation>
</comment>
<feature type="transmembrane region" description="Helical" evidence="5">
    <location>
        <begin position="287"/>
        <end position="307"/>
    </location>
</feature>
<feature type="transmembrane region" description="Helical" evidence="5">
    <location>
        <begin position="34"/>
        <end position="54"/>
    </location>
</feature>